<dbReference type="EMBL" id="JAPWDV010000003">
    <property type="protein sequence ID" value="KAJ6217452.1"/>
    <property type="molecule type" value="Genomic_DNA"/>
</dbReference>
<proteinExistence type="predicted"/>
<accession>A0A9Q0M3Z5</accession>
<sequence length="246" mass="27929">MYVICNECKRTKSTSIGSQSENGKSQSYALTFTIDSPLCTTHSMEQLENVHKHKSGSKLEISGSMNQYRPRSRLSKLFGIKRRFTNTFGSLNSIAHTQFYRSPSPANYCRVASCQRLHIHDITPKCEETYAPSSTCSSCQHCDETHIGPNHDQVLIMEQLVRDLNHNLSSYRKSTEPHLSKSLIESDLIEEKKISPSNELLNHTRSNVITQSALIKARLAHSKPIYRPQHSPTHLYRNVNVTLRAC</sequence>
<name>A0A9Q0M3Z5_BLOTA</name>
<dbReference type="AlphaFoldDB" id="A0A9Q0M3Z5"/>
<keyword evidence="2" id="KW-1185">Reference proteome</keyword>
<organism evidence="1 2">
    <name type="scientific">Blomia tropicalis</name>
    <name type="common">Mite</name>
    <dbReference type="NCBI Taxonomy" id="40697"/>
    <lineage>
        <taxon>Eukaryota</taxon>
        <taxon>Metazoa</taxon>
        <taxon>Ecdysozoa</taxon>
        <taxon>Arthropoda</taxon>
        <taxon>Chelicerata</taxon>
        <taxon>Arachnida</taxon>
        <taxon>Acari</taxon>
        <taxon>Acariformes</taxon>
        <taxon>Sarcoptiformes</taxon>
        <taxon>Astigmata</taxon>
        <taxon>Glycyphagoidea</taxon>
        <taxon>Echimyopodidae</taxon>
        <taxon>Blomia</taxon>
    </lineage>
</organism>
<evidence type="ECO:0000313" key="1">
    <source>
        <dbReference type="EMBL" id="KAJ6217452.1"/>
    </source>
</evidence>
<evidence type="ECO:0000313" key="2">
    <source>
        <dbReference type="Proteomes" id="UP001142055"/>
    </source>
</evidence>
<comment type="caution">
    <text evidence="1">The sequence shown here is derived from an EMBL/GenBank/DDBJ whole genome shotgun (WGS) entry which is preliminary data.</text>
</comment>
<gene>
    <name evidence="1" type="ORF">RDWZM_008609</name>
</gene>
<dbReference type="Proteomes" id="UP001142055">
    <property type="component" value="Chromosome 3"/>
</dbReference>
<protein>
    <submittedName>
        <fullName evidence="1">Uncharacterized protein</fullName>
    </submittedName>
</protein>
<reference evidence="1" key="1">
    <citation type="submission" date="2022-12" db="EMBL/GenBank/DDBJ databases">
        <title>Genome assemblies of Blomia tropicalis.</title>
        <authorList>
            <person name="Cui Y."/>
        </authorList>
    </citation>
    <scope>NUCLEOTIDE SEQUENCE</scope>
    <source>
        <tissue evidence="1">Adult mites</tissue>
    </source>
</reference>